<evidence type="ECO:0000313" key="3">
    <source>
        <dbReference type="Proteomes" id="UP000294933"/>
    </source>
</evidence>
<keyword evidence="1" id="KW-0732">Signal</keyword>
<proteinExistence type="predicted"/>
<organism evidence="2 3">
    <name type="scientific">Rickenella mellea</name>
    <dbReference type="NCBI Taxonomy" id="50990"/>
    <lineage>
        <taxon>Eukaryota</taxon>
        <taxon>Fungi</taxon>
        <taxon>Dikarya</taxon>
        <taxon>Basidiomycota</taxon>
        <taxon>Agaricomycotina</taxon>
        <taxon>Agaricomycetes</taxon>
        <taxon>Hymenochaetales</taxon>
        <taxon>Rickenellaceae</taxon>
        <taxon>Rickenella</taxon>
    </lineage>
</organism>
<evidence type="ECO:0000313" key="2">
    <source>
        <dbReference type="EMBL" id="TDL30020.1"/>
    </source>
</evidence>
<dbReference type="Proteomes" id="UP000294933">
    <property type="component" value="Unassembled WGS sequence"/>
</dbReference>
<sequence length="83" mass="9059">MRIGLIVFMGVILSAFPTLSAPIRNNNVGRHVEHLHPDKNPCRGSLTRRQIGPLLSFPMVETKHKHTHLPVLCAGTPNSTSAA</sequence>
<dbReference type="EMBL" id="ML170156">
    <property type="protein sequence ID" value="TDL30020.1"/>
    <property type="molecule type" value="Genomic_DNA"/>
</dbReference>
<accession>A0A4R5XFT2</accession>
<evidence type="ECO:0008006" key="4">
    <source>
        <dbReference type="Google" id="ProtNLM"/>
    </source>
</evidence>
<dbReference type="AlphaFoldDB" id="A0A4R5XFT2"/>
<evidence type="ECO:0000256" key="1">
    <source>
        <dbReference type="SAM" id="SignalP"/>
    </source>
</evidence>
<keyword evidence="3" id="KW-1185">Reference proteome</keyword>
<gene>
    <name evidence="2" type="ORF">BD410DRAFT_50111</name>
</gene>
<reference evidence="2 3" key="1">
    <citation type="submission" date="2018-06" db="EMBL/GenBank/DDBJ databases">
        <title>A transcriptomic atlas of mushroom development highlights an independent origin of complex multicellularity.</title>
        <authorList>
            <consortium name="DOE Joint Genome Institute"/>
            <person name="Krizsan K."/>
            <person name="Almasi E."/>
            <person name="Merenyi Z."/>
            <person name="Sahu N."/>
            <person name="Viragh M."/>
            <person name="Koszo T."/>
            <person name="Mondo S."/>
            <person name="Kiss B."/>
            <person name="Balint B."/>
            <person name="Kues U."/>
            <person name="Barry K."/>
            <person name="Hegedus J.C."/>
            <person name="Henrissat B."/>
            <person name="Johnson J."/>
            <person name="Lipzen A."/>
            <person name="Ohm R."/>
            <person name="Nagy I."/>
            <person name="Pangilinan J."/>
            <person name="Yan J."/>
            <person name="Xiong Y."/>
            <person name="Grigoriev I.V."/>
            <person name="Hibbett D.S."/>
            <person name="Nagy L.G."/>
        </authorList>
    </citation>
    <scope>NUCLEOTIDE SEQUENCE [LARGE SCALE GENOMIC DNA]</scope>
    <source>
        <strain evidence="2 3">SZMC22713</strain>
    </source>
</reference>
<feature type="chain" id="PRO_5020526548" description="Secreted protein" evidence="1">
    <location>
        <begin position="21"/>
        <end position="83"/>
    </location>
</feature>
<protein>
    <recommendedName>
        <fullName evidence="4">Secreted protein</fullName>
    </recommendedName>
</protein>
<dbReference type="VEuPathDB" id="FungiDB:BD410DRAFT_50111"/>
<feature type="signal peptide" evidence="1">
    <location>
        <begin position="1"/>
        <end position="20"/>
    </location>
</feature>
<name>A0A4R5XFT2_9AGAM</name>